<dbReference type="PATRIC" id="fig|28037.216.peg.498"/>
<sequence length="224" mass="25398">MSQIDLKELTKKNQEFIHIATQQFLKDGKTDAEIKAILEEVIPHILEEQPKGVTARSIYGAPTHWAHSFSEKEQYEKEHPKENDDPKLMMLDSALFITGLFAVVSALMSFFSNQPVAYGLVTLISVGAFGGVAFYLLYHFIYRYYGPDTDRSQRPPFWKSLLVMLATMFAWVFILFLSNFLPQAINISLPPLVLLVIGGALLALRFYLKKRFNIKSASAGPARY</sequence>
<dbReference type="EMBL" id="JYOV01000003">
    <property type="protein sequence ID" value="KJU95494.1"/>
    <property type="molecule type" value="Genomic_DNA"/>
</dbReference>
<reference evidence="4 7" key="2">
    <citation type="submission" date="2016-01" db="EMBL/GenBank/DDBJ databases">
        <title>Highly variable Streptococcus oralis are common among viridans streptococci isolated from primates.</title>
        <authorList>
            <person name="Denapaite D."/>
            <person name="Rieger M."/>
            <person name="Koendgen S."/>
            <person name="Brueckner R."/>
            <person name="Ochigava I."/>
            <person name="Kappeler P."/>
            <person name="Maetz-Rensing K."/>
            <person name="Leendertz F."/>
            <person name="Hakenbeck R."/>
        </authorList>
    </citation>
    <scope>NUCLEOTIDE SEQUENCE [LARGE SCALE GENOMIC DNA]</scope>
    <source>
        <strain evidence="4 7">DD18</strain>
    </source>
</reference>
<evidence type="ECO:0000313" key="3">
    <source>
        <dbReference type="EMBL" id="KJU95494.1"/>
    </source>
</evidence>
<dbReference type="OrthoDB" id="2360056at2"/>
<dbReference type="Pfam" id="PF06570">
    <property type="entry name" value="DUF1129"/>
    <property type="match status" value="1"/>
</dbReference>
<dbReference type="EMBL" id="LQZF01000144">
    <property type="protein sequence ID" value="KXU12642.1"/>
    <property type="molecule type" value="Genomic_DNA"/>
</dbReference>
<organism evidence="3 5">
    <name type="scientific">Streptococcus infantis</name>
    <dbReference type="NCBI Taxonomy" id="68892"/>
    <lineage>
        <taxon>Bacteria</taxon>
        <taxon>Bacillati</taxon>
        <taxon>Bacillota</taxon>
        <taxon>Bacilli</taxon>
        <taxon>Lactobacillales</taxon>
        <taxon>Streptococcaceae</taxon>
        <taxon>Streptococcus</taxon>
    </lineage>
</organism>
<keyword evidence="1" id="KW-0812">Transmembrane</keyword>
<evidence type="ECO:0000313" key="2">
    <source>
        <dbReference type="EMBL" id="KJQ77939.1"/>
    </source>
</evidence>
<protein>
    <submittedName>
        <fullName evidence="4">Integral membrane protein</fullName>
    </submittedName>
</protein>
<proteinExistence type="predicted"/>
<dbReference type="RefSeq" id="WP_006146142.1">
    <property type="nucleotide sequence ID" value="NZ_JASHAO010000004.1"/>
</dbReference>
<dbReference type="AlphaFoldDB" id="A0A0F3HMM3"/>
<keyword evidence="1" id="KW-0472">Membrane</keyword>
<evidence type="ECO:0000313" key="6">
    <source>
        <dbReference type="Proteomes" id="UP000033489"/>
    </source>
</evidence>
<feature type="transmembrane region" description="Helical" evidence="1">
    <location>
        <begin position="88"/>
        <end position="111"/>
    </location>
</feature>
<comment type="caution">
    <text evidence="3">The sequence shown here is derived from an EMBL/GenBank/DDBJ whole genome shotgun (WGS) entry which is preliminary data.</text>
</comment>
<feature type="transmembrane region" description="Helical" evidence="1">
    <location>
        <begin position="161"/>
        <end position="181"/>
    </location>
</feature>
<keyword evidence="1" id="KW-1133">Transmembrane helix</keyword>
<evidence type="ECO:0000313" key="5">
    <source>
        <dbReference type="Proteomes" id="UP000033405"/>
    </source>
</evidence>
<gene>
    <name evidence="4" type="ORF">SINDD18_01431</name>
    <name evidence="2" type="ORF">TZ94_00524</name>
    <name evidence="3" type="ORF">TZ96_00252</name>
</gene>
<evidence type="ECO:0000256" key="1">
    <source>
        <dbReference type="SAM" id="Phobius"/>
    </source>
</evidence>
<dbReference type="Proteomes" id="UP000033405">
    <property type="component" value="Unassembled WGS sequence"/>
</dbReference>
<feature type="transmembrane region" description="Helical" evidence="1">
    <location>
        <begin position="117"/>
        <end position="141"/>
    </location>
</feature>
<accession>A0A0F3HMM3</accession>
<dbReference type="EMBL" id="JYGT01000006">
    <property type="protein sequence ID" value="KJQ77939.1"/>
    <property type="molecule type" value="Genomic_DNA"/>
</dbReference>
<dbReference type="InterPro" id="IPR009214">
    <property type="entry name" value="DUF1129"/>
</dbReference>
<evidence type="ECO:0000313" key="4">
    <source>
        <dbReference type="EMBL" id="KXU12642.1"/>
    </source>
</evidence>
<dbReference type="Proteomes" id="UP000033489">
    <property type="component" value="Unassembled WGS sequence"/>
</dbReference>
<dbReference type="Proteomes" id="UP000072578">
    <property type="component" value="Unassembled WGS sequence"/>
</dbReference>
<feature type="transmembrane region" description="Helical" evidence="1">
    <location>
        <begin position="187"/>
        <end position="208"/>
    </location>
</feature>
<dbReference type="PATRIC" id="fig|68892.8.peg.1571"/>
<reference evidence="5 6" key="1">
    <citation type="submission" date="2015-02" db="EMBL/GenBank/DDBJ databases">
        <title>Evolution of amylase-binding proteins of oral streptococcal species.</title>
        <authorList>
            <person name="Haase E.M."/>
        </authorList>
    </citation>
    <scope>NUCLEOTIDE SEQUENCE [LARGE SCALE GENOMIC DNA]</scope>
    <source>
        <strain evidence="3 5">UC6950A</strain>
        <strain evidence="2 6">UC921A</strain>
    </source>
</reference>
<dbReference type="Gene3D" id="1.20.1740.10">
    <property type="entry name" value="Amino acid/polyamine transporter I"/>
    <property type="match status" value="1"/>
</dbReference>
<accession>A0A139RD02</accession>
<dbReference type="PIRSF" id="PIRSF033111">
    <property type="entry name" value="UCP033111"/>
    <property type="match status" value="1"/>
</dbReference>
<evidence type="ECO:0000313" key="7">
    <source>
        <dbReference type="Proteomes" id="UP000072578"/>
    </source>
</evidence>
<name>A0A0F3HMM3_9STRE</name>